<accession>A0AAE8MTH3</accession>
<evidence type="ECO:0000313" key="5">
    <source>
        <dbReference type="Proteomes" id="UP001187682"/>
    </source>
</evidence>
<evidence type="ECO:0000256" key="1">
    <source>
        <dbReference type="ARBA" id="ARBA00022737"/>
    </source>
</evidence>
<keyword evidence="5" id="KW-1185">Reference proteome</keyword>
<dbReference type="AlphaFoldDB" id="A0AAE8MTH3"/>
<dbReference type="Proteomes" id="UP001187682">
    <property type="component" value="Unassembled WGS sequence"/>
</dbReference>
<dbReference type="InterPro" id="IPR029058">
    <property type="entry name" value="AB_hydrolase_fold"/>
</dbReference>
<proteinExistence type="predicted"/>
<dbReference type="Gene3D" id="3.40.50.300">
    <property type="entry name" value="P-loop containing nucleotide triphosphate hydrolases"/>
    <property type="match status" value="1"/>
</dbReference>
<dbReference type="PANTHER" id="PTHR10039">
    <property type="entry name" value="AMELOGENIN"/>
    <property type="match status" value="1"/>
</dbReference>
<dbReference type="InterPro" id="IPR027417">
    <property type="entry name" value="P-loop_NTPase"/>
</dbReference>
<keyword evidence="1" id="KW-0677">Repeat</keyword>
<dbReference type="SUPFAM" id="SSF52540">
    <property type="entry name" value="P-loop containing nucleoside triphosphate hydrolases"/>
    <property type="match status" value="1"/>
</dbReference>
<dbReference type="SUPFAM" id="SSF53474">
    <property type="entry name" value="alpha/beta-Hydrolases"/>
    <property type="match status" value="1"/>
</dbReference>
<evidence type="ECO:0000256" key="2">
    <source>
        <dbReference type="SAM" id="MobiDB-lite"/>
    </source>
</evidence>
<dbReference type="InterPro" id="IPR056884">
    <property type="entry name" value="NPHP3-like_N"/>
</dbReference>
<dbReference type="PANTHER" id="PTHR10039:SF5">
    <property type="entry name" value="NACHT DOMAIN-CONTAINING PROTEIN"/>
    <property type="match status" value="1"/>
</dbReference>
<protein>
    <recommendedName>
        <fullName evidence="3">Nephrocystin 3-like N-terminal domain-containing protein</fullName>
    </recommendedName>
</protein>
<evidence type="ECO:0000259" key="3">
    <source>
        <dbReference type="Pfam" id="PF24883"/>
    </source>
</evidence>
<feature type="compositionally biased region" description="Polar residues" evidence="2">
    <location>
        <begin position="107"/>
        <end position="122"/>
    </location>
</feature>
<sequence length="1051" mass="114893">MKATRDTIPSVGLTVLYEPEDPNAAVADIVFVAGLGGHPITTWLYTPPPPPQPTALSKIPRRTRSFRSRGAKVLVKQPSASFLRRSPSAKAAAASNAKAKSSPHILLSTSTSQDPVDDNQQAAGKEAQGKSESEPEPEPEVYWPLDLLPQSCPSTRILTWGCNAITLNGRMPRAQNDIFEHADDLLQELTLLRDETDTPTRPIIFITHSLGGVIVKEVLRRSEAEYDHPSRALLPSTTATLFFACPHRATEHGKLAEALRSMASVCLDVPPADYVLQHLTGSTGFEVEVGREAFVRMWNDWNFGVRCFREGRGIGVGLKEFQIRHAASSIGDARERAETFDASHLDICRFRSAQDPNYKALLSSLSYFILNETHRRRQLNHKERECLRAILPSHSHRDPLPLSYPGTCLWLYDIPAFQSWHHRHPGSKNKILWIKGAPGSGKSVLLRSLRNRIEKQWCPDSAGGNSVVWASAEGHDLDTVFYLPCRGSRFAPNPAAVYRSLLGQLFPHDPKLRRSILSLCDRKGASRTSKGDGSGGGGDAGPIMSDAEVVSFFLETYIEQRIETPTKRTFIFVDVADSSPAAYLSGLLSHLSLLARNSDFTICVASNHHPTVSQPGALEVVMAEHNTDDIARYVSLNLLAEWEDRSAAVHRIADKAAGVFLWAEIVVNILNAAIEEGAMQDLIDDTIAELPADIDGLYEWILSTLSPAEKADCLALMQWAILSPEPLPLNDLRVAVRLTRPWVPDAPPEAALDVNPPTSLRHIRRPGGATFESPYQFHRFMRSRSVGLLELRPEGGGGGSSGGGGVSHEPLGLQRVQVIHDSVRAFFLSGRGYACLAGECAARAASFTDASHYVLLRACLDYLNLTDFASLGNAAPIISPPPLPTPPLSPDAKAWRRNVTDQRNLITSSYPFLQYAVSNLLYHLLSPSRFRHSLPQLPLLRLLSRDNMRLYRRWTALLGAHTTPQILAASGSAEALLARFPAGRLALERVLRTLGRLSAREPWGGGVGGPLSPISPITPSTTESGGTALWSAGAVRTPLTPMSVDKALAAF</sequence>
<dbReference type="EMBL" id="ONZQ02000002">
    <property type="protein sequence ID" value="SPN99221.1"/>
    <property type="molecule type" value="Genomic_DNA"/>
</dbReference>
<reference evidence="4" key="1">
    <citation type="submission" date="2018-03" db="EMBL/GenBank/DDBJ databases">
        <authorList>
            <person name="Guldener U."/>
        </authorList>
    </citation>
    <scope>NUCLEOTIDE SEQUENCE</scope>
</reference>
<feature type="compositionally biased region" description="Basic residues" evidence="2">
    <location>
        <begin position="59"/>
        <end position="70"/>
    </location>
</feature>
<name>A0AAE8MTH3_9PEZI</name>
<evidence type="ECO:0000313" key="4">
    <source>
        <dbReference type="EMBL" id="SPN99221.1"/>
    </source>
</evidence>
<feature type="region of interest" description="Disordered" evidence="2">
    <location>
        <begin position="45"/>
        <end position="70"/>
    </location>
</feature>
<organism evidence="4 5">
    <name type="scientific">Cephalotrichum gorgonifer</name>
    <dbReference type="NCBI Taxonomy" id="2041049"/>
    <lineage>
        <taxon>Eukaryota</taxon>
        <taxon>Fungi</taxon>
        <taxon>Dikarya</taxon>
        <taxon>Ascomycota</taxon>
        <taxon>Pezizomycotina</taxon>
        <taxon>Sordariomycetes</taxon>
        <taxon>Hypocreomycetidae</taxon>
        <taxon>Microascales</taxon>
        <taxon>Microascaceae</taxon>
        <taxon>Cephalotrichum</taxon>
    </lineage>
</organism>
<gene>
    <name evidence="4" type="ORF">DNG_02258</name>
</gene>
<feature type="compositionally biased region" description="Low complexity" evidence="2">
    <location>
        <begin position="93"/>
        <end position="103"/>
    </location>
</feature>
<feature type="region of interest" description="Disordered" evidence="2">
    <location>
        <begin position="93"/>
        <end position="145"/>
    </location>
</feature>
<dbReference type="Pfam" id="PF24883">
    <property type="entry name" value="NPHP3_N"/>
    <property type="match status" value="1"/>
</dbReference>
<feature type="domain" description="Nephrocystin 3-like N-terminal" evidence="3">
    <location>
        <begin position="406"/>
        <end position="527"/>
    </location>
</feature>
<comment type="caution">
    <text evidence="4">The sequence shown here is derived from an EMBL/GenBank/DDBJ whole genome shotgun (WGS) entry which is preliminary data.</text>
</comment>